<dbReference type="EMBL" id="CM039427">
    <property type="protein sequence ID" value="KAI4354000.1"/>
    <property type="molecule type" value="Genomic_DNA"/>
</dbReference>
<keyword evidence="2" id="KW-1185">Reference proteome</keyword>
<gene>
    <name evidence="1" type="ORF">L6164_002908</name>
</gene>
<name>A0ACB9Q085_BAUVA</name>
<sequence length="454" mass="51882">MLSPRDQWHALRRKNYRGSTILHNLHISVEVAKVVLRYGKELPHPPENEIDQQELPEKDLKFPFYRAALCGNPTLLKHPTKEVTDLKTHFHRKDKFSILHAAVSAQYFEWDGIKHIWKTKKQNKLAEQLADFLVTKDDSWLNSSDHKGRPTIISPAIHLSNVSKLEKEIEPKTIHQPNHCEDELNILHVAVMFRQKEIYRIIKETEEWKLLRLRLSSNGHTILHQVGSMAFYTGNHKAGIAYQLQEELCWYQRVEMILPKNLVIQCNDNNLTAQDLFLKGHESMLIEARNWIKDTAQSCSTVAVLVATVVYAAAYSTPGGTDERGLPKFLGFSNFLFFTIMDSVALGSSLASVVMFISILTSPFAIKDFYKSLLRKLSLGFTLLLLSLITTMLAFSATILLTMKEKRNWILPLIYSAAALFPVAVFISFHHIFYAVIKDLDGADHEEDTERGSK</sequence>
<evidence type="ECO:0000313" key="1">
    <source>
        <dbReference type="EMBL" id="KAI4354000.1"/>
    </source>
</evidence>
<comment type="caution">
    <text evidence="1">The sequence shown here is derived from an EMBL/GenBank/DDBJ whole genome shotgun (WGS) entry which is preliminary data.</text>
</comment>
<organism evidence="1 2">
    <name type="scientific">Bauhinia variegata</name>
    <name type="common">Purple orchid tree</name>
    <name type="synonym">Phanera variegata</name>
    <dbReference type="NCBI Taxonomy" id="167791"/>
    <lineage>
        <taxon>Eukaryota</taxon>
        <taxon>Viridiplantae</taxon>
        <taxon>Streptophyta</taxon>
        <taxon>Embryophyta</taxon>
        <taxon>Tracheophyta</taxon>
        <taxon>Spermatophyta</taxon>
        <taxon>Magnoliopsida</taxon>
        <taxon>eudicotyledons</taxon>
        <taxon>Gunneridae</taxon>
        <taxon>Pentapetalae</taxon>
        <taxon>rosids</taxon>
        <taxon>fabids</taxon>
        <taxon>Fabales</taxon>
        <taxon>Fabaceae</taxon>
        <taxon>Cercidoideae</taxon>
        <taxon>Cercideae</taxon>
        <taxon>Bauhiniinae</taxon>
        <taxon>Bauhinia</taxon>
    </lineage>
</organism>
<protein>
    <submittedName>
        <fullName evidence="1">Uncharacterized protein</fullName>
    </submittedName>
</protein>
<reference evidence="1 2" key="1">
    <citation type="journal article" date="2022" name="DNA Res.">
        <title>Chromosomal-level genome assembly of the orchid tree Bauhinia variegata (Leguminosae; Cercidoideae) supports the allotetraploid origin hypothesis of Bauhinia.</title>
        <authorList>
            <person name="Zhong Y."/>
            <person name="Chen Y."/>
            <person name="Zheng D."/>
            <person name="Pang J."/>
            <person name="Liu Y."/>
            <person name="Luo S."/>
            <person name="Meng S."/>
            <person name="Qian L."/>
            <person name="Wei D."/>
            <person name="Dai S."/>
            <person name="Zhou R."/>
        </authorList>
    </citation>
    <scope>NUCLEOTIDE SEQUENCE [LARGE SCALE GENOMIC DNA]</scope>
    <source>
        <strain evidence="1">BV-YZ2020</strain>
    </source>
</reference>
<dbReference type="Proteomes" id="UP000828941">
    <property type="component" value="Chromosome 2"/>
</dbReference>
<proteinExistence type="predicted"/>
<accession>A0ACB9Q085</accession>
<evidence type="ECO:0000313" key="2">
    <source>
        <dbReference type="Proteomes" id="UP000828941"/>
    </source>
</evidence>